<dbReference type="AlphaFoldDB" id="A0A1N7QW20"/>
<dbReference type="STRING" id="477680.SAMN05421788_107129"/>
<protein>
    <submittedName>
        <fullName evidence="1">Uncharacterized protein</fullName>
    </submittedName>
</protein>
<evidence type="ECO:0000313" key="1">
    <source>
        <dbReference type="EMBL" id="SIT27070.1"/>
    </source>
</evidence>
<name>A0A1N7QW20_9BACT</name>
<proteinExistence type="predicted"/>
<sequence>MSWDIVLFNSRQTILSVEEIDEEQLEPTDFYAVLESSFEQIEKDNSHRRINGDDFIIEYFTHNEPVSNTILFMYNEKGLYELITIARKHHWQIFDTSLGQMIDLNNPAINGYEDFKSYLQHVLWSNK</sequence>
<dbReference type="EMBL" id="FTOR01000007">
    <property type="protein sequence ID" value="SIT27070.1"/>
    <property type="molecule type" value="Genomic_DNA"/>
</dbReference>
<dbReference type="Proteomes" id="UP000186917">
    <property type="component" value="Unassembled WGS sequence"/>
</dbReference>
<accession>A0A1N7QW20</accession>
<evidence type="ECO:0000313" key="2">
    <source>
        <dbReference type="Proteomes" id="UP000186917"/>
    </source>
</evidence>
<dbReference type="OrthoDB" id="769642at2"/>
<dbReference type="RefSeq" id="WP_076380723.1">
    <property type="nucleotide sequence ID" value="NZ_AP017422.1"/>
</dbReference>
<gene>
    <name evidence="1" type="ORF">SAMN05421788_107129</name>
</gene>
<reference evidence="2" key="1">
    <citation type="submission" date="2017-01" db="EMBL/GenBank/DDBJ databases">
        <authorList>
            <person name="Varghese N."/>
            <person name="Submissions S."/>
        </authorList>
    </citation>
    <scope>NUCLEOTIDE SEQUENCE [LARGE SCALE GENOMIC DNA]</scope>
    <source>
        <strain evidence="2">DSM 21054</strain>
    </source>
</reference>
<keyword evidence="2" id="KW-1185">Reference proteome</keyword>
<organism evidence="1 2">
    <name type="scientific">Filimonas lacunae</name>
    <dbReference type="NCBI Taxonomy" id="477680"/>
    <lineage>
        <taxon>Bacteria</taxon>
        <taxon>Pseudomonadati</taxon>
        <taxon>Bacteroidota</taxon>
        <taxon>Chitinophagia</taxon>
        <taxon>Chitinophagales</taxon>
        <taxon>Chitinophagaceae</taxon>
        <taxon>Filimonas</taxon>
    </lineage>
</organism>